<dbReference type="InterPro" id="IPR031009">
    <property type="entry name" value="Tcm_partner"/>
</dbReference>
<protein>
    <submittedName>
        <fullName evidence="1">Three-Cys-motif partner protein TcmP</fullName>
    </submittedName>
</protein>
<sequence>MKTPAAPLKFDEIGAWSELKLEIVEKYGSAYTSAFSKKGSRLKKYYIDGFSGAGTHVAKRSQRQVEGSPARALKIVPPFDGFYFIDINPEKTRYLESLCEGRSNITIHTGDTNEYLVKQLFPTIKYENYNRALCLLDPYGLHLDWGVMLKAGQSRAVDLFLNFPVMDMNRNAIWRDPTKVPADGVQRMTRFWGDETWKSVVYAESPQQNLFSRPDLVKQANKTVVDAFRSRLRSMAGFAYVADPLPMRNQNNAIVYYLMFASPKPVAEKIVKDIFKKYI</sequence>
<reference evidence="2" key="1">
    <citation type="journal article" date="2019" name="Int. J. Syst. Evol. Microbiol.">
        <title>The Global Catalogue of Microorganisms (GCM) 10K type strain sequencing project: providing services to taxonomists for standard genome sequencing and annotation.</title>
        <authorList>
            <consortium name="The Broad Institute Genomics Platform"/>
            <consortium name="The Broad Institute Genome Sequencing Center for Infectious Disease"/>
            <person name="Wu L."/>
            <person name="Ma J."/>
        </authorList>
    </citation>
    <scope>NUCLEOTIDE SEQUENCE [LARGE SCALE GENOMIC DNA]</scope>
    <source>
        <strain evidence="2">CGMCC 1.6774</strain>
    </source>
</reference>
<dbReference type="Gene3D" id="3.40.50.150">
    <property type="entry name" value="Vaccinia Virus protein VP39"/>
    <property type="match status" value="1"/>
</dbReference>
<evidence type="ECO:0000313" key="1">
    <source>
        <dbReference type="EMBL" id="MFD2182132.1"/>
    </source>
</evidence>
<comment type="caution">
    <text evidence="1">The sequence shown here is derived from an EMBL/GenBank/DDBJ whole genome shotgun (WGS) entry which is preliminary data.</text>
</comment>
<accession>A0ABW5AJ62</accession>
<dbReference type="NCBIfam" id="TIGR04474">
    <property type="entry name" value="tcm_partner"/>
    <property type="match status" value="1"/>
</dbReference>
<evidence type="ECO:0000313" key="2">
    <source>
        <dbReference type="Proteomes" id="UP001597314"/>
    </source>
</evidence>
<dbReference type="RefSeq" id="WP_378477315.1">
    <property type="nucleotide sequence ID" value="NZ_JBHUIW010000007.1"/>
</dbReference>
<dbReference type="EMBL" id="JBHUIW010000007">
    <property type="protein sequence ID" value="MFD2182132.1"/>
    <property type="molecule type" value="Genomic_DNA"/>
</dbReference>
<dbReference type="Proteomes" id="UP001597314">
    <property type="component" value="Unassembled WGS sequence"/>
</dbReference>
<gene>
    <name evidence="1" type="ORF">ACFSOX_08210</name>
</gene>
<name>A0ABW5AJ62_9BRAD</name>
<organism evidence="1 2">
    <name type="scientific">Rhodoplanes azumiensis</name>
    <dbReference type="NCBI Taxonomy" id="1897628"/>
    <lineage>
        <taxon>Bacteria</taxon>
        <taxon>Pseudomonadati</taxon>
        <taxon>Pseudomonadota</taxon>
        <taxon>Alphaproteobacteria</taxon>
        <taxon>Hyphomicrobiales</taxon>
        <taxon>Nitrobacteraceae</taxon>
        <taxon>Rhodoplanes</taxon>
    </lineage>
</organism>
<dbReference type="SUPFAM" id="SSF53335">
    <property type="entry name" value="S-adenosyl-L-methionine-dependent methyltransferases"/>
    <property type="match status" value="1"/>
</dbReference>
<dbReference type="InterPro" id="IPR029063">
    <property type="entry name" value="SAM-dependent_MTases_sf"/>
</dbReference>
<proteinExistence type="predicted"/>
<keyword evidence="2" id="KW-1185">Reference proteome</keyword>